<evidence type="ECO:0000256" key="8">
    <source>
        <dbReference type="ARBA" id="ARBA00046357"/>
    </source>
</evidence>
<reference evidence="10 11" key="2">
    <citation type="journal article" date="2018" name="Annu Rev Anim Biosci">
        <title>Bat Biology, Genomes, and the Bat1K Project: To Generate Chromosome-Level Genomes for All Living Bat Species.</title>
        <authorList>
            <person name="Teeling E.C."/>
            <person name="Vernes S.C."/>
            <person name="Davalos L.M."/>
            <person name="Ray D.A."/>
            <person name="Gilbert M.T.P."/>
            <person name="Myers E."/>
        </authorList>
    </citation>
    <scope>NUCLEOTIDE SEQUENCE</scope>
</reference>
<keyword evidence="3" id="KW-0863">Zinc-finger</keyword>
<keyword evidence="5" id="KW-0694">RNA-binding</keyword>
<reference evidence="10" key="4">
    <citation type="submission" date="2025-08" db="UniProtKB">
        <authorList>
            <consortium name="Ensembl"/>
        </authorList>
    </citation>
    <scope>IDENTIFICATION</scope>
</reference>
<keyword evidence="7" id="KW-0687">Ribonucleoprotein</keyword>
<accession>A0A671FZ94</accession>
<evidence type="ECO:0000313" key="11">
    <source>
        <dbReference type="Proteomes" id="UP000472240"/>
    </source>
</evidence>
<dbReference type="SMART" id="SM00451">
    <property type="entry name" value="ZnF_U1"/>
    <property type="match status" value="1"/>
</dbReference>
<comment type="subunit">
    <text evidence="8">Component of the U1 snRNP. The U1 snRNP is composed of the U1 snRNA and the 7 core Sm proteins SNRPB, SNRPD1, SNRPD2, SNRPD3, SNRPE, SNRPF and SNRPG that assemble in a heptameric protein ring on the Sm site of the small nuclear RNA to form the core snRNP, and at least 3 U1 snRNP-specific proteins SNRNP70/U1-70K, SNRPA/U1-A and SNRPC/U1-C. SNRPC/U1-C interacts with U1 snRNA and the 5' splice-site region of the pre-mRNA. Interacts (via N-terminus) with TIA1 (via C-terminus); thereby promoting spliceosomal U1 snRNP recruitment to 5' splice sites.</text>
</comment>
<organism evidence="10 11">
    <name type="scientific">Rhinolophus ferrumequinum</name>
    <name type="common">Greater horseshoe bat</name>
    <dbReference type="NCBI Taxonomy" id="59479"/>
    <lineage>
        <taxon>Eukaryota</taxon>
        <taxon>Metazoa</taxon>
        <taxon>Chordata</taxon>
        <taxon>Craniata</taxon>
        <taxon>Vertebrata</taxon>
        <taxon>Euteleostomi</taxon>
        <taxon>Mammalia</taxon>
        <taxon>Eutheria</taxon>
        <taxon>Laurasiatheria</taxon>
        <taxon>Chiroptera</taxon>
        <taxon>Yinpterochiroptera</taxon>
        <taxon>Rhinolophoidea</taxon>
        <taxon>Rhinolophidae</taxon>
        <taxon>Rhinolophinae</taxon>
        <taxon>Rhinolophus</taxon>
    </lineage>
</organism>
<name>A0A671FZ94_RHIFE</name>
<keyword evidence="6" id="KW-0539">Nucleus</keyword>
<dbReference type="GO" id="GO:0030627">
    <property type="term" value="F:pre-mRNA 5'-splice site binding"/>
    <property type="evidence" value="ECO:0007669"/>
    <property type="project" value="InterPro"/>
</dbReference>
<evidence type="ECO:0000256" key="5">
    <source>
        <dbReference type="ARBA" id="ARBA00022884"/>
    </source>
</evidence>
<dbReference type="InParanoid" id="A0A671FZ94"/>
<dbReference type="PANTHER" id="PTHR31148:SF1">
    <property type="entry name" value="U1 SMALL NUCLEAR RIBONUCLEOPROTEIN C"/>
    <property type="match status" value="1"/>
</dbReference>
<dbReference type="PROSITE" id="PS50171">
    <property type="entry name" value="ZF_MATRIN"/>
    <property type="match status" value="1"/>
</dbReference>
<evidence type="ECO:0000256" key="1">
    <source>
        <dbReference type="ARBA" id="ARBA00004123"/>
    </source>
</evidence>
<evidence type="ECO:0000256" key="2">
    <source>
        <dbReference type="ARBA" id="ARBA00022723"/>
    </source>
</evidence>
<reference evidence="10 11" key="1">
    <citation type="journal article" date="2015" name="Annu Rev Anim Biosci">
        <title>The Genome 10K Project: a way forward.</title>
        <authorList>
            <person name="Koepfli K.P."/>
            <person name="Paten B."/>
            <person name="O'Brien S.J."/>
            <person name="Koepfli K.P."/>
            <person name="Paten B."/>
            <person name="Antunes A."/>
            <person name="Belov K."/>
            <person name="Bustamante C."/>
            <person name="Castoe T.A."/>
            <person name="Clawson H."/>
            <person name="Crawford A.J."/>
            <person name="Diekhans M."/>
            <person name="Distel D."/>
            <person name="Durbin R."/>
            <person name="Earl D."/>
            <person name="Fujita M.K."/>
            <person name="Gamble T."/>
            <person name="Georges A."/>
            <person name="Gemmell N."/>
            <person name="Gilbert M.T."/>
            <person name="Graves J.M."/>
            <person name="Green R.E."/>
            <person name="Hickey G."/>
            <person name="Jarvis E.D."/>
            <person name="Johnson W."/>
            <person name="Komissarov A."/>
            <person name="Korf I."/>
            <person name="Kuhn R."/>
            <person name="Larkin D.M."/>
            <person name="Lewin H."/>
            <person name="Lopez J.V."/>
            <person name="Ma J."/>
            <person name="Marques-Bonet T."/>
            <person name="Miller W."/>
            <person name="Murphy R."/>
            <person name="Pevzner P."/>
            <person name="Shapiro B."/>
            <person name="Steiner C."/>
            <person name="Tamazian G."/>
            <person name="Venkatesh B."/>
            <person name="Wang J."/>
            <person name="Wayne R."/>
            <person name="Wiley E."/>
            <person name="Yang H."/>
            <person name="Zhang G."/>
            <person name="Haussler D."/>
            <person name="Ryder O."/>
            <person name="O'Brien S.J."/>
        </authorList>
    </citation>
    <scope>NUCLEOTIDE SEQUENCE</scope>
</reference>
<evidence type="ECO:0000313" key="10">
    <source>
        <dbReference type="Ensembl" id="ENSRFEP00010030925.1"/>
    </source>
</evidence>
<dbReference type="Proteomes" id="UP000472240">
    <property type="component" value="Chromosome 7"/>
</dbReference>
<evidence type="ECO:0000259" key="9">
    <source>
        <dbReference type="PROSITE" id="PS50171"/>
    </source>
</evidence>
<dbReference type="InterPro" id="IPR017340">
    <property type="entry name" value="U1_snRNP-C"/>
</dbReference>
<dbReference type="GeneTree" id="ENSGT00730000110997"/>
<reference evidence="11" key="3">
    <citation type="submission" date="2018-12" db="EMBL/GenBank/DDBJ databases">
        <title>G10K-VGP greater horseshoe bat female genome, primary haplotype.</title>
        <authorList>
            <person name="Teeling E."/>
            <person name="Myers G."/>
            <person name="Vernes S."/>
            <person name="Pippel M."/>
            <person name="Winkler S."/>
            <person name="Fedrigo O."/>
            <person name="Rhie A."/>
            <person name="Koren S."/>
            <person name="Phillippy A."/>
            <person name="Lewin H."/>
            <person name="Damas J."/>
            <person name="Howe K."/>
            <person name="Mountcastle J."/>
            <person name="Jarvis E.D."/>
        </authorList>
    </citation>
    <scope>NUCLEOTIDE SEQUENCE [LARGE SCALE GENOMIC DNA]</scope>
</reference>
<dbReference type="GO" id="GO:0008270">
    <property type="term" value="F:zinc ion binding"/>
    <property type="evidence" value="ECO:0007669"/>
    <property type="project" value="UniProtKB-KW"/>
</dbReference>
<keyword evidence="11" id="KW-1185">Reference proteome</keyword>
<evidence type="ECO:0000256" key="7">
    <source>
        <dbReference type="ARBA" id="ARBA00023274"/>
    </source>
</evidence>
<feature type="domain" description="Matrin-type" evidence="9">
    <location>
        <begin position="4"/>
        <end position="36"/>
    </location>
</feature>
<keyword evidence="4" id="KW-0862">Zinc</keyword>
<proteinExistence type="predicted"/>
<reference evidence="10" key="5">
    <citation type="submission" date="2025-09" db="UniProtKB">
        <authorList>
            <consortium name="Ensembl"/>
        </authorList>
    </citation>
    <scope>IDENTIFICATION</scope>
</reference>
<dbReference type="InterPro" id="IPR000690">
    <property type="entry name" value="Matrin/U1-C_Znf_C2H2"/>
</dbReference>
<dbReference type="Pfam" id="PF06220">
    <property type="entry name" value="zf-U1"/>
    <property type="match status" value="1"/>
</dbReference>
<dbReference type="InterPro" id="IPR013085">
    <property type="entry name" value="U1-CZ_Znf_C2H2"/>
</dbReference>
<dbReference type="SUPFAM" id="SSF57667">
    <property type="entry name" value="beta-beta-alpha zinc fingers"/>
    <property type="match status" value="1"/>
</dbReference>
<dbReference type="InterPro" id="IPR036236">
    <property type="entry name" value="Znf_C2H2_sf"/>
</dbReference>
<dbReference type="GO" id="GO:0000395">
    <property type="term" value="P:mRNA 5'-splice site recognition"/>
    <property type="evidence" value="ECO:0007669"/>
    <property type="project" value="InterPro"/>
</dbReference>
<dbReference type="InterPro" id="IPR003604">
    <property type="entry name" value="Matrin/U1-like-C_Znf_C2H2"/>
</dbReference>
<dbReference type="PANTHER" id="PTHR31148">
    <property type="entry name" value="U1 SMALL NUCLEAR RIBONUCLEOPROTEIN C"/>
    <property type="match status" value="1"/>
</dbReference>
<keyword evidence="2" id="KW-0479">Metal-binding</keyword>
<dbReference type="Gene3D" id="3.30.160.60">
    <property type="entry name" value="Classic Zinc Finger"/>
    <property type="match status" value="1"/>
</dbReference>
<dbReference type="AlphaFoldDB" id="A0A671FZ94"/>
<evidence type="ECO:0000256" key="3">
    <source>
        <dbReference type="ARBA" id="ARBA00022771"/>
    </source>
</evidence>
<dbReference type="FunFam" id="3.30.160.60:FF:000059">
    <property type="entry name" value="U1 small nuclear ribonucleoprotein C"/>
    <property type="match status" value="1"/>
</dbReference>
<dbReference type="Ensembl" id="ENSRFET00010033539.1">
    <property type="protein sequence ID" value="ENSRFEP00010030925.1"/>
    <property type="gene ID" value="ENSRFEG00010020480.1"/>
</dbReference>
<evidence type="ECO:0000256" key="4">
    <source>
        <dbReference type="ARBA" id="ARBA00022833"/>
    </source>
</evidence>
<evidence type="ECO:0000256" key="6">
    <source>
        <dbReference type="ARBA" id="ARBA00023242"/>
    </source>
</evidence>
<sequence length="207" mass="23292">MPKFYCDYFNTYLNHDFPSVRKTHCSGRKQKENVKDYYQKWMEEQAQSLFDKTTTAFQQGKTSYSILCSSFSKSQAPTFPQSLGSLCPGMIPETHRGSPTMVPMMGSPSPGMMPVGSAPGMKQTMGSHMATMLGLPMMRPPARRHDGTYVARNDSTRQIGEKGRDKKDSLPLPIKKRIVLEESRGTKKQTVFICIVKCENKIVNSFS</sequence>
<dbReference type="GO" id="GO:0005685">
    <property type="term" value="C:U1 snRNP"/>
    <property type="evidence" value="ECO:0007669"/>
    <property type="project" value="InterPro"/>
</dbReference>
<comment type="subcellular location">
    <subcellularLocation>
        <location evidence="1">Nucleus</location>
    </subcellularLocation>
</comment>
<protein>
    <recommendedName>
        <fullName evidence="9">Matrin-type domain-containing protein</fullName>
    </recommendedName>
</protein>